<sequence length="50" mass="5396">MTDIRAREIPDWISGAFVLLGLLMVPVLGWHGIVGGAVIFCVFLFYGSSA</sequence>
<dbReference type="RefSeq" id="WP_231945919.1">
    <property type="nucleotide sequence ID" value="NZ_LN609302.1"/>
</dbReference>
<dbReference type="Gene3D" id="1.20.120.1220">
    <property type="match status" value="1"/>
</dbReference>
<accession>A0A0U5BGA3</accession>
<evidence type="ECO:0000313" key="2">
    <source>
        <dbReference type="EMBL" id="CEF54137.1"/>
    </source>
</evidence>
<reference evidence="3" key="1">
    <citation type="submission" date="2014-09" db="EMBL/GenBank/DDBJ databases">
        <authorList>
            <person name="Illeghems K.G."/>
        </authorList>
    </citation>
    <scope>NUCLEOTIDE SEQUENCE [LARGE SCALE GENOMIC DNA]</scope>
    <source>
        <strain evidence="3">LMG 23848T</strain>
    </source>
</reference>
<dbReference type="PATRIC" id="fig|431306.5.peg.580"/>
<dbReference type="STRING" id="431306.AGA_604"/>
<feature type="transmembrane region" description="Helical" evidence="1">
    <location>
        <begin position="12"/>
        <end position="45"/>
    </location>
</feature>
<evidence type="ECO:0000313" key="3">
    <source>
        <dbReference type="Proteomes" id="UP000068250"/>
    </source>
</evidence>
<dbReference type="Proteomes" id="UP000068250">
    <property type="component" value="Chromosome I"/>
</dbReference>
<keyword evidence="1" id="KW-1133">Transmembrane helix</keyword>
<evidence type="ECO:0000256" key="1">
    <source>
        <dbReference type="SAM" id="Phobius"/>
    </source>
</evidence>
<dbReference type="EMBL" id="LN609302">
    <property type="protein sequence ID" value="CEF54137.1"/>
    <property type="molecule type" value="Genomic_DNA"/>
</dbReference>
<keyword evidence="1" id="KW-0472">Membrane</keyword>
<organism evidence="2 3">
    <name type="scientific">Acetobacter ghanensis</name>
    <dbReference type="NCBI Taxonomy" id="431306"/>
    <lineage>
        <taxon>Bacteria</taxon>
        <taxon>Pseudomonadati</taxon>
        <taxon>Pseudomonadota</taxon>
        <taxon>Alphaproteobacteria</taxon>
        <taxon>Acetobacterales</taxon>
        <taxon>Acetobacteraceae</taxon>
        <taxon>Acetobacter</taxon>
    </lineage>
</organism>
<name>A0A0U5BGA3_9PROT</name>
<keyword evidence="1" id="KW-0812">Transmembrane</keyword>
<gene>
    <name evidence="2" type="ORF">AGA_604</name>
</gene>
<proteinExistence type="predicted"/>
<protein>
    <submittedName>
        <fullName evidence="2">Uncharacterized protein</fullName>
    </submittedName>
</protein>
<dbReference type="AlphaFoldDB" id="A0A0U5BGA3"/>